<dbReference type="InterPro" id="IPR017853">
    <property type="entry name" value="GH"/>
</dbReference>
<dbReference type="SUPFAM" id="SSF51445">
    <property type="entry name" value="(Trans)glycosidases"/>
    <property type="match status" value="1"/>
</dbReference>
<sequence length="633" mass="68987">MSAGGTGAGAATATAVRRLPDGRVEVVRPGYRLTVAADGRNAALAGPQLGAHPMVLELAGALDRTDVRDETLALEVAEPEWAGEDPVVVVRRRSTAWRRAATRIVCAPEGPELTWEVEGEGRLDEVALAVTRAALGGRVGGLLPSGHAWGTLFTPNPGAPARLLRAPGESAALGVTGGSGAGRGHWFFTPSPLCLAFTEDRLPDDAAPETPVERPWLGVGLGAPVRELTFPQMRYVPADGGWHLVLAYEGHTEVAGVFRTPTLQLSPGHRDPYAALAAHRAWLEARGFAPARRPAGEREQGREREAPAWWFEPMFCGWGAQGHRAAETGRPAPELSTRAEYDRHLAALAEQGLDPGTVVIDDKWQRQYARWEPDEERWPDLKGWIAQRHAAGQRVLLWWRAWANEGAPDAFCVRTPEGRPVVLDPSHPGAAALLRENIHRMLSPEGLDADGLKIDFTADTPTGHGLTAHGPGWGMALLYDQLALIHGAAKEARKDALVVTHTPHPAFAEVTDMIRLNDMLRLDDPEPDARIVPQMRYRAAVVRAACPDLPVDTDDWCAPDLAQWREYTAIKDELGVPALYLSTHVDRTGEPLTDADYAALRAQWARWRARTRRAERARQPVRETARPGEGARP</sequence>
<organism evidence="2 3">
    <name type="scientific">Streptomyces triticirhizae</name>
    <dbReference type="NCBI Taxonomy" id="2483353"/>
    <lineage>
        <taxon>Bacteria</taxon>
        <taxon>Bacillati</taxon>
        <taxon>Actinomycetota</taxon>
        <taxon>Actinomycetes</taxon>
        <taxon>Kitasatosporales</taxon>
        <taxon>Streptomycetaceae</taxon>
        <taxon>Streptomyces</taxon>
    </lineage>
</organism>
<dbReference type="AlphaFoldDB" id="A0A3M2LTW2"/>
<dbReference type="EMBL" id="RFFJ01000093">
    <property type="protein sequence ID" value="RMI38338.1"/>
    <property type="molecule type" value="Genomic_DNA"/>
</dbReference>
<evidence type="ECO:0000313" key="3">
    <source>
        <dbReference type="Proteomes" id="UP000278673"/>
    </source>
</evidence>
<keyword evidence="3" id="KW-1185">Reference proteome</keyword>
<name>A0A3M2LTW2_9ACTN</name>
<dbReference type="InterPro" id="IPR013785">
    <property type="entry name" value="Aldolase_TIM"/>
</dbReference>
<dbReference type="RefSeq" id="WP_122184755.1">
    <property type="nucleotide sequence ID" value="NZ_RFFJ01000093.1"/>
</dbReference>
<evidence type="ECO:0000256" key="1">
    <source>
        <dbReference type="SAM" id="MobiDB-lite"/>
    </source>
</evidence>
<proteinExistence type="predicted"/>
<gene>
    <name evidence="2" type="ORF">EBN88_17090</name>
</gene>
<evidence type="ECO:0008006" key="4">
    <source>
        <dbReference type="Google" id="ProtNLM"/>
    </source>
</evidence>
<comment type="caution">
    <text evidence="2">The sequence shown here is derived from an EMBL/GenBank/DDBJ whole genome shotgun (WGS) entry which is preliminary data.</text>
</comment>
<dbReference type="Gene3D" id="3.20.20.70">
    <property type="entry name" value="Aldolase class I"/>
    <property type="match status" value="1"/>
</dbReference>
<feature type="region of interest" description="Disordered" evidence="1">
    <location>
        <begin position="611"/>
        <end position="633"/>
    </location>
</feature>
<feature type="compositionally biased region" description="Basic and acidic residues" evidence="1">
    <location>
        <begin position="612"/>
        <end position="633"/>
    </location>
</feature>
<accession>A0A3M2LTW2</accession>
<reference evidence="2 3" key="1">
    <citation type="submission" date="2018-10" db="EMBL/GenBank/DDBJ databases">
        <title>Isolation, diversity and antifungal activity of actinobacteria from wheat.</title>
        <authorList>
            <person name="Han C."/>
        </authorList>
    </citation>
    <scope>NUCLEOTIDE SEQUENCE [LARGE SCALE GENOMIC DNA]</scope>
    <source>
        <strain evidence="2 3">NEAU-YY642</strain>
    </source>
</reference>
<protein>
    <recommendedName>
        <fullName evidence="4">Alpha-galactosidase</fullName>
    </recommendedName>
</protein>
<evidence type="ECO:0000313" key="2">
    <source>
        <dbReference type="EMBL" id="RMI38338.1"/>
    </source>
</evidence>
<dbReference type="Proteomes" id="UP000278673">
    <property type="component" value="Unassembled WGS sequence"/>
</dbReference>